<evidence type="ECO:0000256" key="1">
    <source>
        <dbReference type="SAM" id="MobiDB-lite"/>
    </source>
</evidence>
<dbReference type="AlphaFoldDB" id="A0A8S9PU51"/>
<feature type="region of interest" description="Disordered" evidence="1">
    <location>
        <begin position="72"/>
        <end position="103"/>
    </location>
</feature>
<evidence type="ECO:0000313" key="2">
    <source>
        <dbReference type="EMBL" id="KAF3535175.1"/>
    </source>
</evidence>
<feature type="compositionally biased region" description="Basic residues" evidence="1">
    <location>
        <begin position="83"/>
        <end position="93"/>
    </location>
</feature>
<feature type="compositionally biased region" description="Basic and acidic residues" evidence="1">
    <location>
        <begin position="94"/>
        <end position="103"/>
    </location>
</feature>
<sequence>MVFLCYNHVDILMKHGDGREQLHLRFGKTVKVRITCNRREMKRLEACESDGSVIPNPMACYKFCHIEMNRARSKEEEAQMNNRKVKTRKKINEKRRTDENQRE</sequence>
<dbReference type="EMBL" id="QGKX02001290">
    <property type="protein sequence ID" value="KAF3535175.1"/>
    <property type="molecule type" value="Genomic_DNA"/>
</dbReference>
<protein>
    <submittedName>
        <fullName evidence="2">Uncharacterized protein</fullName>
    </submittedName>
</protein>
<dbReference type="Proteomes" id="UP000712600">
    <property type="component" value="Unassembled WGS sequence"/>
</dbReference>
<name>A0A8S9PU51_BRACR</name>
<organism evidence="2 3">
    <name type="scientific">Brassica cretica</name>
    <name type="common">Mustard</name>
    <dbReference type="NCBI Taxonomy" id="69181"/>
    <lineage>
        <taxon>Eukaryota</taxon>
        <taxon>Viridiplantae</taxon>
        <taxon>Streptophyta</taxon>
        <taxon>Embryophyta</taxon>
        <taxon>Tracheophyta</taxon>
        <taxon>Spermatophyta</taxon>
        <taxon>Magnoliopsida</taxon>
        <taxon>eudicotyledons</taxon>
        <taxon>Gunneridae</taxon>
        <taxon>Pentapetalae</taxon>
        <taxon>rosids</taxon>
        <taxon>malvids</taxon>
        <taxon>Brassicales</taxon>
        <taxon>Brassicaceae</taxon>
        <taxon>Brassiceae</taxon>
        <taxon>Brassica</taxon>
    </lineage>
</organism>
<proteinExistence type="predicted"/>
<evidence type="ECO:0000313" key="3">
    <source>
        <dbReference type="Proteomes" id="UP000712600"/>
    </source>
</evidence>
<comment type="caution">
    <text evidence="2">The sequence shown here is derived from an EMBL/GenBank/DDBJ whole genome shotgun (WGS) entry which is preliminary data.</text>
</comment>
<accession>A0A8S9PU51</accession>
<reference evidence="2" key="1">
    <citation type="submission" date="2019-12" db="EMBL/GenBank/DDBJ databases">
        <title>Genome sequencing and annotation of Brassica cretica.</title>
        <authorList>
            <person name="Studholme D.J."/>
            <person name="Sarris P."/>
        </authorList>
    </citation>
    <scope>NUCLEOTIDE SEQUENCE</scope>
    <source>
        <strain evidence="2">PFS-109/04</strain>
        <tissue evidence="2">Leaf</tissue>
    </source>
</reference>
<gene>
    <name evidence="2" type="ORF">F2Q69_00024925</name>
</gene>